<accession>A0AAG5DHI7</accession>
<feature type="region of interest" description="Disordered" evidence="1">
    <location>
        <begin position="1"/>
        <end position="32"/>
    </location>
</feature>
<keyword evidence="3" id="KW-1185">Reference proteome</keyword>
<sequence length="90" mass="10265">MAAALGTSPAANARRMLKPTIRRNPSDRQHRVSRLLSTTTTTTMTTALRRPLPFPPWAPRSNVWKRRLLQSMCFFLPSPPKKLLKLPRTT</sequence>
<evidence type="ECO:0000313" key="2">
    <source>
        <dbReference type="EnsemblMetazoa" id="ENSAATROPP010163"/>
    </source>
</evidence>
<reference evidence="2" key="1">
    <citation type="submission" date="2024-04" db="UniProtKB">
        <authorList>
            <consortium name="EnsemblMetazoa"/>
        </authorList>
    </citation>
    <scope>IDENTIFICATION</scope>
    <source>
        <strain evidence="2">EBRO</strain>
    </source>
</reference>
<evidence type="ECO:0000313" key="3">
    <source>
        <dbReference type="Proteomes" id="UP000075880"/>
    </source>
</evidence>
<evidence type="ECO:0000256" key="1">
    <source>
        <dbReference type="SAM" id="MobiDB-lite"/>
    </source>
</evidence>
<organism evidence="2 3">
    <name type="scientific">Anopheles atroparvus</name>
    <name type="common">European mosquito</name>
    <dbReference type="NCBI Taxonomy" id="41427"/>
    <lineage>
        <taxon>Eukaryota</taxon>
        <taxon>Metazoa</taxon>
        <taxon>Ecdysozoa</taxon>
        <taxon>Arthropoda</taxon>
        <taxon>Hexapoda</taxon>
        <taxon>Insecta</taxon>
        <taxon>Pterygota</taxon>
        <taxon>Neoptera</taxon>
        <taxon>Endopterygota</taxon>
        <taxon>Diptera</taxon>
        <taxon>Nematocera</taxon>
        <taxon>Culicoidea</taxon>
        <taxon>Culicidae</taxon>
        <taxon>Anophelinae</taxon>
        <taxon>Anopheles</taxon>
    </lineage>
</organism>
<dbReference type="EnsemblMetazoa" id="ENSAATROPT011250">
    <property type="protein sequence ID" value="ENSAATROPP010163"/>
    <property type="gene ID" value="ENSAATROPG009161"/>
</dbReference>
<dbReference type="AlphaFoldDB" id="A0AAG5DHI7"/>
<proteinExistence type="predicted"/>
<name>A0AAG5DHI7_ANOAO</name>
<dbReference type="Proteomes" id="UP000075880">
    <property type="component" value="Unassembled WGS sequence"/>
</dbReference>
<protein>
    <submittedName>
        <fullName evidence="2">Uncharacterized protein</fullName>
    </submittedName>
</protein>